<keyword evidence="2" id="KW-1185">Reference proteome</keyword>
<dbReference type="EMBL" id="FTNK01000004">
    <property type="protein sequence ID" value="SIQ83505.1"/>
    <property type="molecule type" value="Genomic_DNA"/>
</dbReference>
<dbReference type="Proteomes" id="UP000186666">
    <property type="component" value="Unassembled WGS sequence"/>
</dbReference>
<gene>
    <name evidence="1" type="ORF">SAMN05421578_104270</name>
</gene>
<proteinExistence type="predicted"/>
<organism evidence="1 2">
    <name type="scientific">Paenibacillus macquariensis</name>
    <dbReference type="NCBI Taxonomy" id="948756"/>
    <lineage>
        <taxon>Bacteria</taxon>
        <taxon>Bacillati</taxon>
        <taxon>Bacillota</taxon>
        <taxon>Bacilli</taxon>
        <taxon>Bacillales</taxon>
        <taxon>Paenibacillaceae</taxon>
        <taxon>Paenibacillus</taxon>
    </lineage>
</organism>
<reference evidence="1 2" key="1">
    <citation type="submission" date="2017-01" db="EMBL/GenBank/DDBJ databases">
        <authorList>
            <person name="Varghese N."/>
            <person name="Submissions S."/>
        </authorList>
    </citation>
    <scope>NUCLEOTIDE SEQUENCE [LARGE SCALE GENOMIC DNA]</scope>
    <source>
        <strain evidence="1 2">ATCC 23464</strain>
    </source>
</reference>
<comment type="caution">
    <text evidence="1">The sequence shown here is derived from an EMBL/GenBank/DDBJ whole genome shotgun (WGS) entry which is preliminary data.</text>
</comment>
<evidence type="ECO:0000313" key="1">
    <source>
        <dbReference type="EMBL" id="SIQ83505.1"/>
    </source>
</evidence>
<sequence>MYRSRTPISGAYKEKWSFSNAKKFFQVVKELSLGSLHYNYLFIGKKFCDLTVLNDNVLPLIVDAVSPLLAYTNIKKCRISTYQNVNQKEIKLGRPRWDNESLLPICQNYKQYPENESFHFHCLSAEFPSIKSAYKLNETVDIYLYFENDLFWGKVKSDGDCGLFISLREDIFEAASETLVIQVLKILYEIFDNAKVLFYKRRWWSNSKNEESALQDVAAWRAIGLLTAENYNKWTEIDLENI</sequence>
<protein>
    <submittedName>
        <fullName evidence="1">Uncharacterized protein</fullName>
    </submittedName>
</protein>
<accession>A0ABY1JVE3</accession>
<dbReference type="RefSeq" id="WP_068585334.1">
    <property type="nucleotide sequence ID" value="NZ_FTNK01000004.1"/>
</dbReference>
<evidence type="ECO:0000313" key="2">
    <source>
        <dbReference type="Proteomes" id="UP000186666"/>
    </source>
</evidence>
<name>A0ABY1JVE3_9BACL</name>